<dbReference type="InterPro" id="IPR023753">
    <property type="entry name" value="FAD/NAD-binding_dom"/>
</dbReference>
<comment type="caution">
    <text evidence="7">The sequence shown here is derived from an EMBL/GenBank/DDBJ whole genome shotgun (WGS) entry which is preliminary data.</text>
</comment>
<evidence type="ECO:0000259" key="6">
    <source>
        <dbReference type="Pfam" id="PF07992"/>
    </source>
</evidence>
<dbReference type="Gene3D" id="3.50.50.100">
    <property type="match status" value="1"/>
</dbReference>
<name>A0A6L2ZS05_9ENTR</name>
<accession>A0A6L2ZS05</accession>
<protein>
    <submittedName>
        <fullName evidence="7">NADH dehydrogenase</fullName>
    </submittedName>
</protein>
<dbReference type="Proteomes" id="UP000504714">
    <property type="component" value="Unassembled WGS sequence"/>
</dbReference>
<keyword evidence="3" id="KW-0285">Flavoprotein</keyword>
<dbReference type="InterPro" id="IPR051169">
    <property type="entry name" value="NADH-Q_oxidoreductase"/>
</dbReference>
<dbReference type="SUPFAM" id="SSF51905">
    <property type="entry name" value="FAD/NAD(P)-binding domain"/>
    <property type="match status" value="1"/>
</dbReference>
<evidence type="ECO:0000256" key="1">
    <source>
        <dbReference type="ARBA" id="ARBA00001974"/>
    </source>
</evidence>
<gene>
    <name evidence="7" type="primary">ndh</name>
    <name evidence="7" type="ORF">RINTU1_27950</name>
</gene>
<reference evidence="7 8" key="1">
    <citation type="submission" date="2020-06" db="EMBL/GenBank/DDBJ databases">
        <title>The genome sequence of Candidatus Regiella insecticola strain Tut.</title>
        <authorList>
            <person name="Nikoh N."/>
            <person name="Tsuchida T."/>
            <person name="Koga R."/>
            <person name="Oshima K."/>
            <person name="Hattori M."/>
            <person name="Fukatsu T."/>
        </authorList>
    </citation>
    <scope>NUCLEOTIDE SEQUENCE [LARGE SCALE GENOMIC DNA]</scope>
    <source>
        <strain evidence="7 8">Tut</strain>
    </source>
</reference>
<comment type="cofactor">
    <cofactor evidence="1">
        <name>FAD</name>
        <dbReference type="ChEBI" id="CHEBI:57692"/>
    </cofactor>
</comment>
<dbReference type="PANTHER" id="PTHR42913">
    <property type="entry name" value="APOPTOSIS-INDUCING FACTOR 1"/>
    <property type="match status" value="1"/>
</dbReference>
<evidence type="ECO:0000256" key="3">
    <source>
        <dbReference type="ARBA" id="ARBA00022630"/>
    </source>
</evidence>
<dbReference type="PRINTS" id="PR00411">
    <property type="entry name" value="PNDRDTASEI"/>
</dbReference>
<dbReference type="GO" id="GO:0019646">
    <property type="term" value="P:aerobic electron transport chain"/>
    <property type="evidence" value="ECO:0007669"/>
    <property type="project" value="TreeGrafter"/>
</dbReference>
<organism evidence="7 8">
    <name type="scientific">Candidatus Regiella insecticola</name>
    <dbReference type="NCBI Taxonomy" id="138073"/>
    <lineage>
        <taxon>Bacteria</taxon>
        <taxon>Pseudomonadati</taxon>
        <taxon>Pseudomonadota</taxon>
        <taxon>Gammaproteobacteria</taxon>
        <taxon>Enterobacterales</taxon>
        <taxon>Enterobacteriaceae</taxon>
        <taxon>aphid secondary symbionts</taxon>
        <taxon>Candidatus Regiella</taxon>
    </lineage>
</organism>
<proteinExistence type="inferred from homology"/>
<dbReference type="EMBL" id="BLXO01000006">
    <property type="protein sequence ID" value="GFN46968.1"/>
    <property type="molecule type" value="Genomic_DNA"/>
</dbReference>
<evidence type="ECO:0000256" key="2">
    <source>
        <dbReference type="ARBA" id="ARBA00005272"/>
    </source>
</evidence>
<keyword evidence="4" id="KW-0274">FAD</keyword>
<dbReference type="Pfam" id="PF07992">
    <property type="entry name" value="Pyr_redox_2"/>
    <property type="match status" value="1"/>
</dbReference>
<evidence type="ECO:0000256" key="4">
    <source>
        <dbReference type="ARBA" id="ARBA00022827"/>
    </source>
</evidence>
<dbReference type="GO" id="GO:0003955">
    <property type="term" value="F:NAD(P)H dehydrogenase (quinone) activity"/>
    <property type="evidence" value="ECO:0007669"/>
    <property type="project" value="TreeGrafter"/>
</dbReference>
<comment type="similarity">
    <text evidence="2">Belongs to the NADH dehydrogenase family.</text>
</comment>
<evidence type="ECO:0000313" key="8">
    <source>
        <dbReference type="Proteomes" id="UP000504714"/>
    </source>
</evidence>
<dbReference type="PANTHER" id="PTHR42913:SF3">
    <property type="entry name" value="64 KDA MITOCHONDRIAL NADH DEHYDROGENASE (EUROFUNG)"/>
    <property type="match status" value="1"/>
</dbReference>
<dbReference type="AlphaFoldDB" id="A0A6L2ZS05"/>
<sequence length="444" mass="48899">MGRIILIVPKKKMIKKKIVIIGGGAGGLELATRLGHKLGRSKKAQIILVDRNPSHLWKPLLHEVATGSLDDGVDALSYLAHARNHYFNFQFGSLTDIDREQCNITLADICDAQGDVLVGERKLSYDILVMALGSVSNDFATPGVKEHCIFLDNSQQAHHFHGQMLNLFLKYSATKAKKEKVNITIVGGGATGVELSAELHNAVKQLTSYGFEGLDHQALNVTLVEAGERILPVLPPRISLSAQQELVKLGVNVLTQTRVTRADREGLYTEDNQLIKGDLMVWAAGIKAPDFMKEIAGLETNRINQLVVEPTLQTTRDANIFAIGDCASCPQPTGVFVPPRAQSAHQMASHCYRNILALLAERGLKPYIYKDHGSLVSLSKFTTIGSLMGNLLRGSMMIEGRLARIFYISLYRMHQVALHGYIQTSLMMLVGGINRVIRPRLKLH</sequence>
<dbReference type="PRINTS" id="PR00368">
    <property type="entry name" value="FADPNR"/>
</dbReference>
<dbReference type="InterPro" id="IPR036188">
    <property type="entry name" value="FAD/NAD-bd_sf"/>
</dbReference>
<dbReference type="FunFam" id="3.50.50.100:FF:000001">
    <property type="entry name" value="NADH dehydrogenase"/>
    <property type="match status" value="1"/>
</dbReference>
<keyword evidence="5" id="KW-0560">Oxidoreductase</keyword>
<feature type="domain" description="FAD/NAD(P)-binding" evidence="6">
    <location>
        <begin position="16"/>
        <end position="348"/>
    </location>
</feature>
<evidence type="ECO:0000313" key="7">
    <source>
        <dbReference type="EMBL" id="GFN46968.1"/>
    </source>
</evidence>
<evidence type="ECO:0000256" key="5">
    <source>
        <dbReference type="ARBA" id="ARBA00023002"/>
    </source>
</evidence>